<reference evidence="2 3" key="1">
    <citation type="submission" date="2014-06" db="EMBL/GenBank/DDBJ databases">
        <title>Evolutionary Origins and Diversification of the Mycorrhizal Mutualists.</title>
        <authorList>
            <consortium name="DOE Joint Genome Institute"/>
            <consortium name="Mycorrhizal Genomics Consortium"/>
            <person name="Kohler A."/>
            <person name="Kuo A."/>
            <person name="Nagy L.G."/>
            <person name="Floudas D."/>
            <person name="Copeland A."/>
            <person name="Barry K.W."/>
            <person name="Cichocki N."/>
            <person name="Veneault-Fourrey C."/>
            <person name="LaButti K."/>
            <person name="Lindquist E.A."/>
            <person name="Lipzen A."/>
            <person name="Lundell T."/>
            <person name="Morin E."/>
            <person name="Murat C."/>
            <person name="Riley R."/>
            <person name="Ohm R."/>
            <person name="Sun H."/>
            <person name="Tunlid A."/>
            <person name="Henrissat B."/>
            <person name="Grigoriev I.V."/>
            <person name="Hibbett D.S."/>
            <person name="Martin F."/>
        </authorList>
    </citation>
    <scope>NUCLEOTIDE SEQUENCE [LARGE SCALE GENOMIC DNA]</scope>
    <source>
        <strain evidence="2 3">SS14</strain>
    </source>
</reference>
<feature type="compositionally biased region" description="Acidic residues" evidence="1">
    <location>
        <begin position="145"/>
        <end position="168"/>
    </location>
</feature>
<name>A0A0C9VCQ6_SPHS4</name>
<feature type="region of interest" description="Disordered" evidence="1">
    <location>
        <begin position="140"/>
        <end position="191"/>
    </location>
</feature>
<keyword evidence="3" id="KW-1185">Reference proteome</keyword>
<proteinExistence type="predicted"/>
<protein>
    <submittedName>
        <fullName evidence="2">Unplaced genomic scaffold SPHSTscaffold_117, whole genome shotgun sequence</fullName>
    </submittedName>
</protein>
<dbReference type="OrthoDB" id="2677494at2759"/>
<feature type="region of interest" description="Disordered" evidence="1">
    <location>
        <begin position="208"/>
        <end position="227"/>
    </location>
</feature>
<feature type="compositionally biased region" description="Basic and acidic residues" evidence="1">
    <location>
        <begin position="169"/>
        <end position="180"/>
    </location>
</feature>
<dbReference type="EMBL" id="KN837192">
    <property type="protein sequence ID" value="KIJ35146.1"/>
    <property type="molecule type" value="Genomic_DNA"/>
</dbReference>
<evidence type="ECO:0000256" key="1">
    <source>
        <dbReference type="SAM" id="MobiDB-lite"/>
    </source>
</evidence>
<evidence type="ECO:0000313" key="3">
    <source>
        <dbReference type="Proteomes" id="UP000054279"/>
    </source>
</evidence>
<organism evidence="2 3">
    <name type="scientific">Sphaerobolus stellatus (strain SS14)</name>
    <dbReference type="NCBI Taxonomy" id="990650"/>
    <lineage>
        <taxon>Eukaryota</taxon>
        <taxon>Fungi</taxon>
        <taxon>Dikarya</taxon>
        <taxon>Basidiomycota</taxon>
        <taxon>Agaricomycotina</taxon>
        <taxon>Agaricomycetes</taxon>
        <taxon>Phallomycetidae</taxon>
        <taxon>Geastrales</taxon>
        <taxon>Sphaerobolaceae</taxon>
        <taxon>Sphaerobolus</taxon>
    </lineage>
</organism>
<accession>A0A0C9VCQ6</accession>
<sequence length="227" mass="25262">MSPRAAQVSAVLQSLSEHSLSLPDFLLYILLTKESLFEPQQAQLASQTWEILDAWSCLLPSSQVLRRWVHQVAKAIYTDQVKRLTPSDVGFQFNAANASMSQIEIFSMNTLESRILEHAPDLADLVAALLVSDKALENGRVRLEEGEDDGQEIGDEEGEDEEQENGDAEEIREQPHIPPHDDEEELWTGFGTLSFEDLGLNEFSFSAVDCESDPESSGEGLTALQRK</sequence>
<dbReference type="Proteomes" id="UP000054279">
    <property type="component" value="Unassembled WGS sequence"/>
</dbReference>
<dbReference type="AlphaFoldDB" id="A0A0C9VCQ6"/>
<dbReference type="HOGENOM" id="CLU_1220364_0_0_1"/>
<evidence type="ECO:0000313" key="2">
    <source>
        <dbReference type="EMBL" id="KIJ35146.1"/>
    </source>
</evidence>
<gene>
    <name evidence="2" type="ORF">M422DRAFT_262708</name>
</gene>